<keyword evidence="1" id="KW-0472">Membrane</keyword>
<protein>
    <submittedName>
        <fullName evidence="3">Uncharacterized protein LOC110428098 isoform X1</fullName>
    </submittedName>
</protein>
<evidence type="ECO:0000313" key="2">
    <source>
        <dbReference type="Proteomes" id="UP000504621"/>
    </source>
</evidence>
<evidence type="ECO:0000313" key="3">
    <source>
        <dbReference type="RefSeq" id="XP_021299466.1"/>
    </source>
</evidence>
<gene>
    <name evidence="3" type="primary">LOC110428098</name>
</gene>
<dbReference type="AlphaFoldDB" id="A0A6J1BJ42"/>
<keyword evidence="2" id="KW-1185">Reference proteome</keyword>
<dbReference type="OrthoDB" id="1909848at2759"/>
<evidence type="ECO:0000256" key="1">
    <source>
        <dbReference type="SAM" id="Phobius"/>
    </source>
</evidence>
<sequence>MALQCWTSRALFLTFTRPKNHGRIHNVIRIPRKPPKFTCLVNIGLDDIAQVAHNKVFFLLLICWVLNFFNFSSLLMLSKVLVAAAVAAAIGQLSKPFTSVILYGKDFNFRTAFQAGGFPSTHSSSVVATATSLALERGFSDSIFGLSLVYAGLVMYDAQGVRREVGNHAKALNTVLPKRQVTSVVSKNRDDLIVSRDESTATLNVERLGSLVITSNEEVSQTNEAVASSELAADDEGSESNACNPLIPLKESIGHTEVEVVAGALLGFLVSLAVYSIM</sequence>
<organism evidence="2 3">
    <name type="scientific">Herrania umbratica</name>
    <dbReference type="NCBI Taxonomy" id="108875"/>
    <lineage>
        <taxon>Eukaryota</taxon>
        <taxon>Viridiplantae</taxon>
        <taxon>Streptophyta</taxon>
        <taxon>Embryophyta</taxon>
        <taxon>Tracheophyta</taxon>
        <taxon>Spermatophyta</taxon>
        <taxon>Magnoliopsida</taxon>
        <taxon>eudicotyledons</taxon>
        <taxon>Gunneridae</taxon>
        <taxon>Pentapetalae</taxon>
        <taxon>rosids</taxon>
        <taxon>malvids</taxon>
        <taxon>Malvales</taxon>
        <taxon>Malvaceae</taxon>
        <taxon>Byttnerioideae</taxon>
        <taxon>Herrania</taxon>
    </lineage>
</organism>
<dbReference type="RefSeq" id="XP_021299466.1">
    <property type="nucleotide sequence ID" value="XM_021443791.1"/>
</dbReference>
<accession>A0A6J1BJ42</accession>
<keyword evidence="1" id="KW-0812">Transmembrane</keyword>
<keyword evidence="1" id="KW-1133">Transmembrane helix</keyword>
<dbReference type="PANTHER" id="PTHR31446">
    <property type="entry name" value="ACID PHOSPHATASE/VANADIUM-DEPENDENT HALOPEROXIDASE-RELATED PROTEIN"/>
    <property type="match status" value="1"/>
</dbReference>
<name>A0A6J1BJ42_9ROSI</name>
<dbReference type="Proteomes" id="UP000504621">
    <property type="component" value="Unplaced"/>
</dbReference>
<feature type="transmembrane region" description="Helical" evidence="1">
    <location>
        <begin position="258"/>
        <end position="277"/>
    </location>
</feature>
<dbReference type="GeneID" id="110428098"/>
<reference evidence="3" key="1">
    <citation type="submission" date="2025-08" db="UniProtKB">
        <authorList>
            <consortium name="RefSeq"/>
        </authorList>
    </citation>
    <scope>IDENTIFICATION</scope>
    <source>
        <tissue evidence="3">Leaf</tissue>
    </source>
</reference>
<dbReference type="PANTHER" id="PTHR31446:SF2">
    <property type="entry name" value="ACID PHOSPHATASE_VANADIUM-DEPENDENT HALOPEROXIDASE-RELATED PROTEIN"/>
    <property type="match status" value="1"/>
</dbReference>
<dbReference type="InterPro" id="IPR003832">
    <property type="entry name" value="DUF212"/>
</dbReference>
<proteinExistence type="predicted"/>
<feature type="transmembrane region" description="Helical" evidence="1">
    <location>
        <begin position="81"/>
        <end position="103"/>
    </location>
</feature>
<dbReference type="Pfam" id="PF02681">
    <property type="entry name" value="DUF212"/>
    <property type="match status" value="1"/>
</dbReference>
<feature type="transmembrane region" description="Helical" evidence="1">
    <location>
        <begin position="56"/>
        <end position="75"/>
    </location>
</feature>